<sequence length="188" mass="21402">MSVNLANKLRTGLKPQQFIDGMTKNQEQFLSYYNGFEWPNEDDKEFFESLNNRDDLRCLVVGADWCGDVVRCVPVVFRALENSGIPVEVLILEENFDVIDQFLTSGGRGIPKVLFTDTGGFVLGDWGPRPAHVQAVMTKFKAENPDREAPGYDEKMQEARAELRRQYGEGNDYQAVIIKELRELISTF</sequence>
<gene>
    <name evidence="1" type="ORF">ACFPOG_00545</name>
</gene>
<dbReference type="Proteomes" id="UP001596044">
    <property type="component" value="Unassembled WGS sequence"/>
</dbReference>
<comment type="caution">
    <text evidence="1">The sequence shown here is derived from an EMBL/GenBank/DDBJ whole genome shotgun (WGS) entry which is preliminary data.</text>
</comment>
<protein>
    <submittedName>
        <fullName evidence="1">Thioredoxin family protein</fullName>
    </submittedName>
</protein>
<keyword evidence="2" id="KW-1185">Reference proteome</keyword>
<evidence type="ECO:0000313" key="2">
    <source>
        <dbReference type="Proteomes" id="UP001596044"/>
    </source>
</evidence>
<evidence type="ECO:0000313" key="1">
    <source>
        <dbReference type="EMBL" id="MFC5446740.1"/>
    </source>
</evidence>
<dbReference type="Pfam" id="PF14595">
    <property type="entry name" value="Thioredoxin_9"/>
    <property type="match status" value="1"/>
</dbReference>
<dbReference type="SUPFAM" id="SSF52833">
    <property type="entry name" value="Thioredoxin-like"/>
    <property type="match status" value="1"/>
</dbReference>
<accession>A0ABW0K014</accession>
<dbReference type="InterPro" id="IPR036249">
    <property type="entry name" value="Thioredoxin-like_sf"/>
</dbReference>
<dbReference type="EMBL" id="JBHSMJ010000004">
    <property type="protein sequence ID" value="MFC5446740.1"/>
    <property type="molecule type" value="Genomic_DNA"/>
</dbReference>
<proteinExistence type="predicted"/>
<name>A0ABW0K014_9BACL</name>
<dbReference type="RefSeq" id="WP_270880561.1">
    <property type="nucleotide sequence ID" value="NZ_JAQFVF010000033.1"/>
</dbReference>
<reference evidence="2" key="1">
    <citation type="journal article" date="2019" name="Int. J. Syst. Evol. Microbiol.">
        <title>The Global Catalogue of Microorganisms (GCM) 10K type strain sequencing project: providing services to taxonomists for standard genome sequencing and annotation.</title>
        <authorList>
            <consortium name="The Broad Institute Genomics Platform"/>
            <consortium name="The Broad Institute Genome Sequencing Center for Infectious Disease"/>
            <person name="Wu L."/>
            <person name="Ma J."/>
        </authorList>
    </citation>
    <scope>NUCLEOTIDE SEQUENCE [LARGE SCALE GENOMIC DNA]</scope>
    <source>
        <strain evidence="2">KACC 11904</strain>
    </source>
</reference>
<dbReference type="Gene3D" id="3.40.30.10">
    <property type="entry name" value="Glutaredoxin"/>
    <property type="match status" value="1"/>
</dbReference>
<organism evidence="1 2">
    <name type="scientific">Paenibacillus aestuarii</name>
    <dbReference type="NCBI Taxonomy" id="516965"/>
    <lineage>
        <taxon>Bacteria</taxon>
        <taxon>Bacillati</taxon>
        <taxon>Bacillota</taxon>
        <taxon>Bacilli</taxon>
        <taxon>Bacillales</taxon>
        <taxon>Paenibacillaceae</taxon>
        <taxon>Paenibacillus</taxon>
    </lineage>
</organism>